<keyword evidence="3" id="KW-1185">Reference proteome</keyword>
<sequence length="267" mass="29397">MANGPFILWHQLFPQDIILDKSSNIAAITSWATSASTVPEWKCLDIPDFLKPYGASWHTHTEETYNYILANFLECSTEARSDGTDFSELHAKWSASEEKRQWLVILQDIDFAISMFSNDGTSPAECMRLDSKERPHWPAAYTCFAEWLKNLEESCATVQNGRVLEISKSLRSRVAVKLLDHYSKDPPNARSAALKFDFEKGSEGSVAMSISPSPTNSAPMSISPSPVALSPTHSAAMSISPPLLSPTDSAPMDFGTPSPQDRSPAPQ</sequence>
<dbReference type="Proteomes" id="UP000275078">
    <property type="component" value="Unassembled WGS sequence"/>
</dbReference>
<accession>A0A3N4HRG9</accession>
<protein>
    <submittedName>
        <fullName evidence="2">Uncharacterized protein</fullName>
    </submittedName>
</protein>
<evidence type="ECO:0000256" key="1">
    <source>
        <dbReference type="SAM" id="MobiDB-lite"/>
    </source>
</evidence>
<proteinExistence type="predicted"/>
<name>A0A3N4HRG9_ASCIM</name>
<feature type="compositionally biased region" description="Polar residues" evidence="1">
    <location>
        <begin position="208"/>
        <end position="224"/>
    </location>
</feature>
<feature type="region of interest" description="Disordered" evidence="1">
    <location>
        <begin position="205"/>
        <end position="267"/>
    </location>
</feature>
<dbReference type="EMBL" id="ML119761">
    <property type="protein sequence ID" value="RPA75586.1"/>
    <property type="molecule type" value="Genomic_DNA"/>
</dbReference>
<evidence type="ECO:0000313" key="2">
    <source>
        <dbReference type="EMBL" id="RPA75586.1"/>
    </source>
</evidence>
<gene>
    <name evidence="2" type="ORF">BJ508DRAFT_379982</name>
</gene>
<organism evidence="2 3">
    <name type="scientific">Ascobolus immersus RN42</name>
    <dbReference type="NCBI Taxonomy" id="1160509"/>
    <lineage>
        <taxon>Eukaryota</taxon>
        <taxon>Fungi</taxon>
        <taxon>Dikarya</taxon>
        <taxon>Ascomycota</taxon>
        <taxon>Pezizomycotina</taxon>
        <taxon>Pezizomycetes</taxon>
        <taxon>Pezizales</taxon>
        <taxon>Ascobolaceae</taxon>
        <taxon>Ascobolus</taxon>
    </lineage>
</organism>
<evidence type="ECO:0000313" key="3">
    <source>
        <dbReference type="Proteomes" id="UP000275078"/>
    </source>
</evidence>
<reference evidence="2 3" key="1">
    <citation type="journal article" date="2018" name="Nat. Ecol. Evol.">
        <title>Pezizomycetes genomes reveal the molecular basis of ectomycorrhizal truffle lifestyle.</title>
        <authorList>
            <person name="Murat C."/>
            <person name="Payen T."/>
            <person name="Noel B."/>
            <person name="Kuo A."/>
            <person name="Morin E."/>
            <person name="Chen J."/>
            <person name="Kohler A."/>
            <person name="Krizsan K."/>
            <person name="Balestrini R."/>
            <person name="Da Silva C."/>
            <person name="Montanini B."/>
            <person name="Hainaut M."/>
            <person name="Levati E."/>
            <person name="Barry K.W."/>
            <person name="Belfiori B."/>
            <person name="Cichocki N."/>
            <person name="Clum A."/>
            <person name="Dockter R.B."/>
            <person name="Fauchery L."/>
            <person name="Guy J."/>
            <person name="Iotti M."/>
            <person name="Le Tacon F."/>
            <person name="Lindquist E.A."/>
            <person name="Lipzen A."/>
            <person name="Malagnac F."/>
            <person name="Mello A."/>
            <person name="Molinier V."/>
            <person name="Miyauchi S."/>
            <person name="Poulain J."/>
            <person name="Riccioni C."/>
            <person name="Rubini A."/>
            <person name="Sitrit Y."/>
            <person name="Splivallo R."/>
            <person name="Traeger S."/>
            <person name="Wang M."/>
            <person name="Zifcakova L."/>
            <person name="Wipf D."/>
            <person name="Zambonelli A."/>
            <person name="Paolocci F."/>
            <person name="Nowrousian M."/>
            <person name="Ottonello S."/>
            <person name="Baldrian P."/>
            <person name="Spatafora J.W."/>
            <person name="Henrissat B."/>
            <person name="Nagy L.G."/>
            <person name="Aury J.M."/>
            <person name="Wincker P."/>
            <person name="Grigoriev I.V."/>
            <person name="Bonfante P."/>
            <person name="Martin F.M."/>
        </authorList>
    </citation>
    <scope>NUCLEOTIDE SEQUENCE [LARGE SCALE GENOMIC DNA]</scope>
    <source>
        <strain evidence="2 3">RN42</strain>
    </source>
</reference>
<dbReference type="AlphaFoldDB" id="A0A3N4HRG9"/>